<proteinExistence type="predicted"/>
<name>A0ABV6S4H2_9SPHN</name>
<evidence type="ECO:0000313" key="2">
    <source>
        <dbReference type="Proteomes" id="UP001589858"/>
    </source>
</evidence>
<dbReference type="Proteomes" id="UP001589858">
    <property type="component" value="Unassembled WGS sequence"/>
</dbReference>
<dbReference type="InterPro" id="IPR017521">
    <property type="entry name" value="Sugar_tfrase_PEP-CTERM_Stp1"/>
</dbReference>
<dbReference type="RefSeq" id="WP_323748313.1">
    <property type="nucleotide sequence ID" value="NZ_JAPCWC010000006.1"/>
</dbReference>
<dbReference type="EMBL" id="JBHLTM010000016">
    <property type="protein sequence ID" value="MFC0683709.1"/>
    <property type="molecule type" value="Genomic_DNA"/>
</dbReference>
<dbReference type="Gene3D" id="3.40.50.2000">
    <property type="entry name" value="Glycogen Phosphorylase B"/>
    <property type="match status" value="2"/>
</dbReference>
<keyword evidence="2" id="KW-1185">Reference proteome</keyword>
<dbReference type="NCBIfam" id="TIGR03087">
    <property type="entry name" value="stp1"/>
    <property type="match status" value="1"/>
</dbReference>
<accession>A0ABV6S4H2</accession>
<evidence type="ECO:0000313" key="1">
    <source>
        <dbReference type="EMBL" id="MFC0683709.1"/>
    </source>
</evidence>
<comment type="caution">
    <text evidence="1">The sequence shown here is derived from an EMBL/GenBank/DDBJ whole genome shotgun (WGS) entry which is preliminary data.</text>
</comment>
<gene>
    <name evidence="1" type="ORF">ACFFF8_03785</name>
</gene>
<dbReference type="CDD" id="cd03801">
    <property type="entry name" value="GT4_PimA-like"/>
    <property type="match status" value="1"/>
</dbReference>
<dbReference type="Pfam" id="PF13692">
    <property type="entry name" value="Glyco_trans_1_4"/>
    <property type="match status" value="1"/>
</dbReference>
<organism evidence="1 2">
    <name type="scientific">Novosphingobium clariflavum</name>
    <dbReference type="NCBI Taxonomy" id="2029884"/>
    <lineage>
        <taxon>Bacteria</taxon>
        <taxon>Pseudomonadati</taxon>
        <taxon>Pseudomonadota</taxon>
        <taxon>Alphaproteobacteria</taxon>
        <taxon>Sphingomonadales</taxon>
        <taxon>Sphingomonadaceae</taxon>
        <taxon>Novosphingobium</taxon>
    </lineage>
</organism>
<sequence length="407" mass="43766">MEILFLAHRIPFPPDRGDKIRSHHVLRCLSAMAQVHLGCFADDPEDRACEGDLAAMATSHLLLERRKSLPVAGLEALAGGLPISVTAFRDHRMTRWVEKTLRERPITAIYLFSGQMGQYVPDDFSGRVIADLVDVDSAKFEAYGAAGRGFRAWMERREGRLLRAEESRIARRSHTTLLVSEAEAALFRQRLDDLQCAVAALGNGIDSAFYDPAVVIPEPEMAGWPAPRLVFTGQMDYAPNIAAAERAIGRIMPLVRKRFPGASFHVVGRNPPASLTRHDGRDGIRIWGRVADVRPFLAAADMALVPLEIARGVQNKVLEAMSMGLPVVLSPGAATGIAAQDGREFLVGTDDAALAEAICALAAAPSRARSIGLAARGWIDAHAGWPAALAGLPALLGLSKPGISDAA</sequence>
<protein>
    <submittedName>
        <fullName evidence="1">TIGR03087 family PEP-CTERM/XrtA system glycosyltransferase</fullName>
    </submittedName>
</protein>
<dbReference type="SUPFAM" id="SSF53756">
    <property type="entry name" value="UDP-Glycosyltransferase/glycogen phosphorylase"/>
    <property type="match status" value="1"/>
</dbReference>
<reference evidence="1 2" key="1">
    <citation type="submission" date="2024-09" db="EMBL/GenBank/DDBJ databases">
        <authorList>
            <person name="Sun Q."/>
            <person name="Mori K."/>
        </authorList>
    </citation>
    <scope>NUCLEOTIDE SEQUENCE [LARGE SCALE GENOMIC DNA]</scope>
    <source>
        <strain evidence="1 2">CICC 11035S</strain>
    </source>
</reference>
<dbReference type="PANTHER" id="PTHR12526">
    <property type="entry name" value="GLYCOSYLTRANSFERASE"/>
    <property type="match status" value="1"/>
</dbReference>
<dbReference type="PANTHER" id="PTHR12526:SF600">
    <property type="entry name" value="GLYCOSYL TRANSFERASE GROUP 1"/>
    <property type="match status" value="1"/>
</dbReference>